<sequence>MSSPLSSTSSADDTLAHERTSNGKRKQDSPVLDEPTKKRTKITSTSSFTRHPVFWAEDGSVFLQFGAKRMKLYRDRLALHSEWFQELFDKKGVVLSGEVEWSIPWADVNGIDLFELDGTGVALEDFEAVLTTMENAINFCYAKPSFAFMVSLARAASFFRFGKILEFAVTYLEQVFPEELGEVTEDHIPVTQATEAILLGRNCDLPQLLKRAFYELARAPEIETCPVPEVDHVNMLDREDLTLLINLQKRLMTAWLKILTFYKPSDSCPQSTACTDTTDHCTPFLDSPTVQNYRFDPILGLDQLKDSIDWKACLCSACVKGRLDWLDQQKVTLWEDIGSWLNLGVDDTSSNSSDAGAGCNADT</sequence>
<protein>
    <submittedName>
        <fullName evidence="1">Uncharacterized protein</fullName>
    </submittedName>
</protein>
<dbReference type="EMBL" id="ML208433">
    <property type="protein sequence ID" value="TFK65531.1"/>
    <property type="molecule type" value="Genomic_DNA"/>
</dbReference>
<accession>A0ACD3AJ49</accession>
<dbReference type="Proteomes" id="UP000308600">
    <property type="component" value="Unassembled WGS sequence"/>
</dbReference>
<reference evidence="1 2" key="1">
    <citation type="journal article" date="2019" name="Nat. Ecol. Evol.">
        <title>Megaphylogeny resolves global patterns of mushroom evolution.</title>
        <authorList>
            <person name="Varga T."/>
            <person name="Krizsan K."/>
            <person name="Foldi C."/>
            <person name="Dima B."/>
            <person name="Sanchez-Garcia M."/>
            <person name="Sanchez-Ramirez S."/>
            <person name="Szollosi G.J."/>
            <person name="Szarkandi J.G."/>
            <person name="Papp V."/>
            <person name="Albert L."/>
            <person name="Andreopoulos W."/>
            <person name="Angelini C."/>
            <person name="Antonin V."/>
            <person name="Barry K.W."/>
            <person name="Bougher N.L."/>
            <person name="Buchanan P."/>
            <person name="Buyck B."/>
            <person name="Bense V."/>
            <person name="Catcheside P."/>
            <person name="Chovatia M."/>
            <person name="Cooper J."/>
            <person name="Damon W."/>
            <person name="Desjardin D."/>
            <person name="Finy P."/>
            <person name="Geml J."/>
            <person name="Haridas S."/>
            <person name="Hughes K."/>
            <person name="Justo A."/>
            <person name="Karasinski D."/>
            <person name="Kautmanova I."/>
            <person name="Kiss B."/>
            <person name="Kocsube S."/>
            <person name="Kotiranta H."/>
            <person name="LaButti K.M."/>
            <person name="Lechner B.E."/>
            <person name="Liimatainen K."/>
            <person name="Lipzen A."/>
            <person name="Lukacs Z."/>
            <person name="Mihaltcheva S."/>
            <person name="Morgado L.N."/>
            <person name="Niskanen T."/>
            <person name="Noordeloos M.E."/>
            <person name="Ohm R.A."/>
            <person name="Ortiz-Santana B."/>
            <person name="Ovrebo C."/>
            <person name="Racz N."/>
            <person name="Riley R."/>
            <person name="Savchenko A."/>
            <person name="Shiryaev A."/>
            <person name="Soop K."/>
            <person name="Spirin V."/>
            <person name="Szebenyi C."/>
            <person name="Tomsovsky M."/>
            <person name="Tulloss R.E."/>
            <person name="Uehling J."/>
            <person name="Grigoriev I.V."/>
            <person name="Vagvolgyi C."/>
            <person name="Papp T."/>
            <person name="Martin F.M."/>
            <person name="Miettinen O."/>
            <person name="Hibbett D.S."/>
            <person name="Nagy L.G."/>
        </authorList>
    </citation>
    <scope>NUCLEOTIDE SEQUENCE [LARGE SCALE GENOMIC DNA]</scope>
    <source>
        <strain evidence="1 2">NL-1719</strain>
    </source>
</reference>
<evidence type="ECO:0000313" key="2">
    <source>
        <dbReference type="Proteomes" id="UP000308600"/>
    </source>
</evidence>
<evidence type="ECO:0000313" key="1">
    <source>
        <dbReference type="EMBL" id="TFK65531.1"/>
    </source>
</evidence>
<gene>
    <name evidence="1" type="ORF">BDN72DRAFT_880869</name>
</gene>
<organism evidence="1 2">
    <name type="scientific">Pluteus cervinus</name>
    <dbReference type="NCBI Taxonomy" id="181527"/>
    <lineage>
        <taxon>Eukaryota</taxon>
        <taxon>Fungi</taxon>
        <taxon>Dikarya</taxon>
        <taxon>Basidiomycota</taxon>
        <taxon>Agaricomycotina</taxon>
        <taxon>Agaricomycetes</taxon>
        <taxon>Agaricomycetidae</taxon>
        <taxon>Agaricales</taxon>
        <taxon>Pluteineae</taxon>
        <taxon>Pluteaceae</taxon>
        <taxon>Pluteus</taxon>
    </lineage>
</organism>
<keyword evidence="2" id="KW-1185">Reference proteome</keyword>
<proteinExistence type="predicted"/>
<name>A0ACD3AJ49_9AGAR</name>